<keyword evidence="2" id="KW-1185">Reference proteome</keyword>
<organism evidence="1 2">
    <name type="scientific">Filobacillus milosensis</name>
    <dbReference type="NCBI Taxonomy" id="94137"/>
    <lineage>
        <taxon>Bacteria</taxon>
        <taxon>Bacillati</taxon>
        <taxon>Bacillota</taxon>
        <taxon>Bacilli</taxon>
        <taxon>Bacillales</taxon>
        <taxon>Bacillaceae</taxon>
        <taxon>Filobacillus</taxon>
    </lineage>
</organism>
<proteinExistence type="predicted"/>
<evidence type="ECO:0000313" key="1">
    <source>
        <dbReference type="EMBL" id="TFB24368.1"/>
    </source>
</evidence>
<gene>
    <name evidence="1" type="ORF">E3U55_02380</name>
</gene>
<comment type="caution">
    <text evidence="1">The sequence shown here is derived from an EMBL/GenBank/DDBJ whole genome shotgun (WGS) entry which is preliminary data.</text>
</comment>
<dbReference type="RefSeq" id="WP_134338726.1">
    <property type="nucleotide sequence ID" value="NZ_SOPW01000002.1"/>
</dbReference>
<protein>
    <submittedName>
        <fullName evidence="1">Uncharacterized protein</fullName>
    </submittedName>
</protein>
<evidence type="ECO:0000313" key="2">
    <source>
        <dbReference type="Proteomes" id="UP000297975"/>
    </source>
</evidence>
<accession>A0A4Y8IVN2</accession>
<name>A0A4Y8IVN2_9BACI</name>
<dbReference type="OrthoDB" id="2974215at2"/>
<dbReference type="Proteomes" id="UP000297975">
    <property type="component" value="Unassembled WGS sequence"/>
</dbReference>
<reference evidence="1 2" key="1">
    <citation type="submission" date="2019-03" db="EMBL/GenBank/DDBJ databases">
        <authorList>
            <person name="He R.-H."/>
        </authorList>
    </citation>
    <scope>NUCLEOTIDE SEQUENCE [LARGE SCALE GENOMIC DNA]</scope>
    <source>
        <strain evidence="2">SH 714</strain>
    </source>
</reference>
<dbReference type="AlphaFoldDB" id="A0A4Y8IVN2"/>
<sequence>MSNFTPITRCPGCSELKKYVDQQAELISQLMKIIGQTHEKLVVLDKRVQEISSLEHMLYTYSVSESPNSSTHSEID</sequence>
<dbReference type="EMBL" id="SOPW01000002">
    <property type="protein sequence ID" value="TFB24368.1"/>
    <property type="molecule type" value="Genomic_DNA"/>
</dbReference>